<gene>
    <name evidence="1" type="ORF">H103_08225</name>
</gene>
<evidence type="ECO:0000313" key="1">
    <source>
        <dbReference type="EMBL" id="EZF48027.1"/>
    </source>
</evidence>
<organism evidence="1">
    <name type="scientific">Trichophyton rubrum CBS 288.86</name>
    <dbReference type="NCBI Taxonomy" id="1215330"/>
    <lineage>
        <taxon>Eukaryota</taxon>
        <taxon>Fungi</taxon>
        <taxon>Dikarya</taxon>
        <taxon>Ascomycota</taxon>
        <taxon>Pezizomycotina</taxon>
        <taxon>Eurotiomycetes</taxon>
        <taxon>Eurotiomycetidae</taxon>
        <taxon>Onygenales</taxon>
        <taxon>Arthrodermataceae</taxon>
        <taxon>Trichophyton</taxon>
    </lineage>
</organism>
<dbReference type="EMBL" id="KK207936">
    <property type="protein sequence ID" value="EZF48027.1"/>
    <property type="molecule type" value="Genomic_DNA"/>
</dbReference>
<reference evidence="1" key="1">
    <citation type="submission" date="2014-02" db="EMBL/GenBank/DDBJ databases">
        <title>The Genome Sequence of Trichophyton rubrum (morphotype fischeri) CBS 288.86.</title>
        <authorList>
            <consortium name="The Broad Institute Genomics Platform"/>
            <person name="Cuomo C.A."/>
            <person name="White T.C."/>
            <person name="Graser Y."/>
            <person name="Martinez-Rossi N."/>
            <person name="Heitman J."/>
            <person name="Young S.K."/>
            <person name="Zeng Q."/>
            <person name="Gargeya S."/>
            <person name="Abouelleil A."/>
            <person name="Alvarado L."/>
            <person name="Chapman S.B."/>
            <person name="Gainer-Dewar J."/>
            <person name="Goldberg J."/>
            <person name="Griggs A."/>
            <person name="Gujja S."/>
            <person name="Hansen M."/>
            <person name="Howarth C."/>
            <person name="Imamovic A."/>
            <person name="Larimer J."/>
            <person name="Martinez D."/>
            <person name="Murphy C."/>
            <person name="Pearson M.D."/>
            <person name="Persinoti G."/>
            <person name="Poon T."/>
            <person name="Priest M."/>
            <person name="Roberts A.D."/>
            <person name="Saif S."/>
            <person name="Shea T.D."/>
            <person name="Sykes S.N."/>
            <person name="Wortman J."/>
            <person name="Nusbaum C."/>
            <person name="Birren B."/>
        </authorList>
    </citation>
    <scope>NUCLEOTIDE SEQUENCE [LARGE SCALE GENOMIC DNA]</scope>
    <source>
        <strain evidence="1">CBS 288.86</strain>
    </source>
</reference>
<sequence length="140" mass="15466">MEKVVFSGVVFQVSWICCLEGSCLKGKFLQDISLASRDRGRAESDRLSTANTHGEIPQMGSWEETMVGGKRMALQMTSMTLRQLGVMVKGEPTWKMSCCFWLLNIPDAGLWEARESEFGVLLAAQEDIELSLDLDTGLGA</sequence>
<protein>
    <submittedName>
        <fullName evidence="1">Uncharacterized protein</fullName>
    </submittedName>
</protein>
<proteinExistence type="predicted"/>
<dbReference type="Proteomes" id="UP000023758">
    <property type="component" value="Unassembled WGS sequence"/>
</dbReference>
<accession>A0A022VP07</accession>
<dbReference type="AlphaFoldDB" id="A0A022VP07"/>
<name>A0A022VP07_TRIRU</name>
<dbReference type="HOGENOM" id="CLU_1918576_0_0_1"/>